<evidence type="ECO:0000256" key="1">
    <source>
        <dbReference type="SAM" id="MobiDB-lite"/>
    </source>
</evidence>
<protein>
    <submittedName>
        <fullName evidence="4">FecR domain-containing protein</fullName>
    </submittedName>
</protein>
<dbReference type="Gene3D" id="3.55.50.30">
    <property type="match status" value="1"/>
</dbReference>
<dbReference type="RefSeq" id="WP_272780271.1">
    <property type="nucleotide sequence ID" value="NZ_JAQQLI010000073.1"/>
</dbReference>
<name>A0ABT5JIL7_RHOTP</name>
<proteinExistence type="predicted"/>
<feature type="region of interest" description="Disordered" evidence="1">
    <location>
        <begin position="41"/>
        <end position="63"/>
    </location>
</feature>
<dbReference type="InterPro" id="IPR012373">
    <property type="entry name" value="Ferrdict_sens_TM"/>
</dbReference>
<dbReference type="EMBL" id="JAQQLI010000073">
    <property type="protein sequence ID" value="MDC7789446.1"/>
    <property type="molecule type" value="Genomic_DNA"/>
</dbReference>
<comment type="caution">
    <text evidence="4">The sequence shown here is derived from an EMBL/GenBank/DDBJ whole genome shotgun (WGS) entry which is preliminary data.</text>
</comment>
<evidence type="ECO:0000259" key="3">
    <source>
        <dbReference type="Pfam" id="PF16220"/>
    </source>
</evidence>
<organism evidence="4 5">
    <name type="scientific">Rhodoplanes tepidamans</name>
    <name type="common">Rhodoplanes cryptolactis</name>
    <dbReference type="NCBI Taxonomy" id="200616"/>
    <lineage>
        <taxon>Bacteria</taxon>
        <taxon>Pseudomonadati</taxon>
        <taxon>Pseudomonadota</taxon>
        <taxon>Alphaproteobacteria</taxon>
        <taxon>Hyphomicrobiales</taxon>
        <taxon>Nitrobacteraceae</taxon>
        <taxon>Rhodoplanes</taxon>
    </lineage>
</organism>
<dbReference type="InterPro" id="IPR032623">
    <property type="entry name" value="FecR_N"/>
</dbReference>
<dbReference type="PANTHER" id="PTHR30273">
    <property type="entry name" value="PERIPLASMIC SIGNAL SENSOR AND SIGMA FACTOR ACTIVATOR FECR-RELATED"/>
    <property type="match status" value="1"/>
</dbReference>
<feature type="domain" description="FecR protein" evidence="2">
    <location>
        <begin position="175"/>
        <end position="270"/>
    </location>
</feature>
<keyword evidence="5" id="KW-1185">Reference proteome</keyword>
<dbReference type="PIRSF" id="PIRSF018266">
    <property type="entry name" value="FecR"/>
    <property type="match status" value="1"/>
</dbReference>
<accession>A0ABT5JIL7</accession>
<dbReference type="InterPro" id="IPR006860">
    <property type="entry name" value="FecR"/>
</dbReference>
<gene>
    <name evidence="4" type="ORF">PQJ73_27515</name>
</gene>
<reference evidence="4" key="2">
    <citation type="submission" date="2023-02" db="EMBL/GenBank/DDBJ databases">
        <authorList>
            <person name="Rayyan A."/>
            <person name="Meyer T."/>
            <person name="Kyndt J.A."/>
        </authorList>
    </citation>
    <scope>NUCLEOTIDE SEQUENCE</scope>
    <source>
        <strain evidence="4">DSM 9987</strain>
    </source>
</reference>
<dbReference type="PANTHER" id="PTHR30273:SF2">
    <property type="entry name" value="PROTEIN FECR"/>
    <property type="match status" value="1"/>
</dbReference>
<evidence type="ECO:0000259" key="2">
    <source>
        <dbReference type="Pfam" id="PF04773"/>
    </source>
</evidence>
<dbReference type="Pfam" id="PF16220">
    <property type="entry name" value="DUF4880"/>
    <property type="match status" value="1"/>
</dbReference>
<dbReference type="Proteomes" id="UP001165652">
    <property type="component" value="Unassembled WGS sequence"/>
</dbReference>
<evidence type="ECO:0000313" key="4">
    <source>
        <dbReference type="EMBL" id="MDC7789446.1"/>
    </source>
</evidence>
<feature type="domain" description="FecR N-terminal" evidence="3">
    <location>
        <begin position="68"/>
        <end position="106"/>
    </location>
</feature>
<feature type="region of interest" description="Disordered" evidence="1">
    <location>
        <begin position="1"/>
        <end position="27"/>
    </location>
</feature>
<feature type="compositionally biased region" description="Basic residues" evidence="1">
    <location>
        <begin position="10"/>
        <end position="21"/>
    </location>
</feature>
<evidence type="ECO:0000313" key="5">
    <source>
        <dbReference type="Proteomes" id="UP001165652"/>
    </source>
</evidence>
<dbReference type="Gene3D" id="2.60.120.1440">
    <property type="match status" value="1"/>
</dbReference>
<reference evidence="4" key="1">
    <citation type="journal article" date="2023" name="Microbiol Resour">
        <title>Genome Sequences of Rhodoplanes serenus and Two Thermotolerant Strains, Rhodoplanes tepidamans and 'Rhodoplanes cryptolactis,' Further Refine the Genus.</title>
        <authorList>
            <person name="Rayyan A.A."/>
            <person name="Kyndt J.A."/>
        </authorList>
    </citation>
    <scope>NUCLEOTIDE SEQUENCE</scope>
    <source>
        <strain evidence="4">DSM 9987</strain>
    </source>
</reference>
<dbReference type="Pfam" id="PF04773">
    <property type="entry name" value="FecR"/>
    <property type="match status" value="1"/>
</dbReference>
<sequence>MRTAPPAGPARRRHEHGHANPHRADLRSCERHVFRRLDRRSASGCDGRRHEKDRMSERPDVSDRLRRDAVTWVQRLLSGQATAADGDALRDWLAGDAARAAAFAEARGAWTALGAARQVAGPDAIDALVAGVRRHQAIRRRTFLAGGLAATAVAAGVVRHPPLELWPSLGELMADHRTAVGEQRQLTLGEDISVRLNTRTSIVLRPPGGDTARIELITGEAAFTAAAAPRRLTVLALGGSTIGSGAQFDVRHLGGSAGRSVCVTCLDGVVDLDQRDAGVTLRAGQRVRYDESGFQSVEAVDLEVASAWQRGIVVFRATPLVDVVDEINRYRPGRIVLVNPELGRRLVSGRFRTDRLDEILTRLELAFGAHLQTLPGGLALLS</sequence>